<gene>
    <name evidence="2" type="ORF">LMANV2_40007</name>
</gene>
<comment type="caution">
    <text evidence="2">The sequence shown here is derived from an EMBL/GenBank/DDBJ whole genome shotgun (WGS) entry which is preliminary data.</text>
</comment>
<dbReference type="Pfam" id="PF07591">
    <property type="entry name" value="PT-HINT"/>
    <property type="match status" value="1"/>
</dbReference>
<evidence type="ECO:0000313" key="2">
    <source>
        <dbReference type="EMBL" id="SOR62115.1"/>
    </source>
</evidence>
<feature type="coiled-coil region" evidence="1">
    <location>
        <begin position="3220"/>
        <end position="3263"/>
    </location>
</feature>
<dbReference type="Proteomes" id="UP000234460">
    <property type="component" value="Chromosome LMANV2"/>
</dbReference>
<keyword evidence="1" id="KW-0175">Coiled coil</keyword>
<dbReference type="InterPro" id="IPR030934">
    <property type="entry name" value="Intein_C"/>
</dbReference>
<dbReference type="SUPFAM" id="SSF51294">
    <property type="entry name" value="Hedgehog/intein (Hint) domain"/>
    <property type="match status" value="1"/>
</dbReference>
<dbReference type="Gene3D" id="2.170.16.10">
    <property type="entry name" value="Hedgehog/Intein (Hint) domain"/>
    <property type="match status" value="1"/>
</dbReference>
<evidence type="ECO:0000256" key="1">
    <source>
        <dbReference type="SAM" id="Coils"/>
    </source>
</evidence>
<dbReference type="InterPro" id="IPR030885">
    <property type="entry name" value="Lepto_longest"/>
</dbReference>
<dbReference type="NCBIfam" id="TIGR04388">
    <property type="entry name" value="Lepto_longest"/>
    <property type="match status" value="1"/>
</dbReference>
<protein>
    <submittedName>
        <fullName evidence="2">Intein C-terminal splicing domain protein</fullName>
    </submittedName>
</protein>
<feature type="coiled-coil region" evidence="1">
    <location>
        <begin position="2589"/>
        <end position="2623"/>
    </location>
</feature>
<organism evidence="2 3">
    <name type="scientific">Leptospira interrogans serovar Manilae</name>
    <dbReference type="NCBI Taxonomy" id="214675"/>
    <lineage>
        <taxon>Bacteria</taxon>
        <taxon>Pseudomonadati</taxon>
        <taxon>Spirochaetota</taxon>
        <taxon>Spirochaetia</taxon>
        <taxon>Leptospirales</taxon>
        <taxon>Leptospiraceae</taxon>
        <taxon>Leptospira</taxon>
    </lineage>
</organism>
<feature type="coiled-coil region" evidence="1">
    <location>
        <begin position="204"/>
        <end position="238"/>
    </location>
</feature>
<sequence>MKIGILKHIITVILLCTYSALYAPPVVVPNLNTPVFNATSMDQTFNVANGMQTVGNWDSFVFQGVSILQTQWEAQVQAQITMMVNSITTSDHYASVQEYQTYVYNSLQSKASEQLIVWQTAVEAEILQERSQYLSQKYGANSNAVQNSTSQFQSQWDSFVSGNGLNLNMNGSLSQTVLNSGQQTLEGLEGQWWNDFQNNLQSGLQTYQQALAGLTEKYQNLINQINQTELQYQAHLAQIQQSQAGIKDQILSSLEGYQSFLNSNGLFWNTMSVVYDNNTNSYVQGSCPGGHVCVTYQYDSVTSQFYTAGNCPVGHVCANVLYDNNTSSYVQAGCPAGHICDGTEKENLTVRTGLNADGRAFQNVINNVVNAMQDGFVMPAIFDYTTGTMISYNSNCMNTGTSCIKGLYDATSGNFVAGTACAAGHTCYSAVVDNTNPASMTGSYFANSCTVGDARCVTCQAGHSCQVQDMEASFLYASNMMNTFLNNELLATQGALQSAINYQNGGGASHTYTYGQGTGPYDNQALNYQWGPSNFNHFSGSASLTTAEVSIYELLNGGFTEGAGGLGKKIIQLITGQISQTELANWIMNAYESSMTGEGSYLAGLFGPNGLGPGMTISGISHADLRAFMNEDNDPHPNGGPNQYCPDPIGCYSGNIFAPDPGIYGANETFSQRGYDFNRYIARELGVWAGVPFLADIEHYQDYAWIELSFTVTNNNAYANVTTYQDLVLQLQGFQHDWMTNVMPSITNWTAQVASYNAQYANWQTQMQTAITDAQNAYNSGVQDIQSQESSWLAQMGQLQQQAQGAFDAASNALKNGQGQGNYGQLTQQILAGLNKGQLQSNISNSTDTMQYGDGFSNILNNLDRNADRGIPNFSLLSSFGSSMSRAITGVSNLTLLSSTNNALMDNILGYMQGVAESMRNEKQFTQNGQQDLIEAHGLKTKTVKTKDKYSGEDISTTYVLDENGNIRTFKDEDGVEKQMTVGDWIASDEGCGKSLTNGKCNQYIENKYESVAIGSDGTITANRKIYNGTTSQCGADFAQASSYCYNEDDRVVTIAPPNPKALLLGRGASRLGDIFDGRDNGIGELVNTTFQNVGTYLSSNRYTDGLFYDVKNAQMESDHNASIAANDVSNKVKIANLIVDYAEAVLYGGMSTSSWVTKQAHQAVQDVMATALVNTFDFSPEVASFLSGALITREVARHEKSSFAVQNLGINHAIHEMAEALNRSDLKFLSVGELLESINVGPNAEKLRAVQDWKDFKYQTYAFGIQQIGKANGLPPETSAAISQAVVSHLRMQSVKEELGMRSGAYSLNAVGGVVRGVLNGIESLLGEIIGGVVLKGLAHVSKEAGLTSHGYEHTYDKGVQQRIDLLKHREGKEIIKQAAANDVAAYGAIVQAVGDDLHLDPAVTENWVKMTTEFVSRKQAESELRHRNGFWGGQGAIPVVTWVDNTIFNGAITTLLAKAVKGVTVTVGDIGHFISPKSDTFRHSMYQQGNNFYNDMTSSDVKAKAQQGIINKAHLETEMRNQLFDAIGQTLMPGDKEAAHNLGLLLKHHIDQKEAKKAAREQRLKDTQMIVQVVAAAAATYFGGPAGIQMLNSIIGTSATAINTTLATVGLSLNNAQVAALAISTAVSIGVESSINGPNGAAAALVNGLISTVTMGVKTPITGYVSYTKHENANLLTGQHEVKGGWGGGISANIAGTKALPVGKLLQSFAEAMKMSNLSLGLSYNADAGLGMNVNTNFKSGLGLGLDYNFKNKDYTANGSYDFNNIGGNKWANANLGISASKNGHASFSMSYNSDGNTHIPQALRGNGATLDFGNDGLIGLSVQGPKGATVGTLTYDTNTHGFEPVSFNHNFQNEFNQGQAAENAAYNHQKGQMEILMKELSLGTKMDKPLFTQAEIDKALPKDEHGNLDMEKADPEKLLDKWNAHKEAMSKTPEGLQKWKDEVSKAGERSGIEVKFNEGKSATSTFGKFVTGLMGDVAQSFGFTNDGSKMVDKAGVFHLDTCFVAGSKITKLKNKNIKIYENTNILSTSNGANLSGFNSEDYEFANIEEIRIGDVVRSWNENTNTFENKRVTETFVHKVPQLFFLELDGEEEIHTTWNHPFRRYRATQESETNRNERQSAGYGVERGFENHSVEHSRNVALENRDMTETSHLTPNQLAPNVSKLLATGNYFQSPRSEWVKVEDLRLRDQVLRSDGSWGTVTGIYYYNTEPTKVYNLEVEDNHTYVVGGSESGKGYVVHNYSKEHEAVFSKVKSLSKDMFDVAKQFAGMEGGTGNEAYQRAVKLEGEVKSTNALRESLKTESNAITLQRDKAEGSLELNKRRNNEFLTAIRNPDSDSIPGISELRKQLKSVDPVKGFTSDQIKAVTKWVNTNGLSSGLMNTGHGMGMLGGSPIKGYIAATAGNITGIDEHNKLRTTIQDSNTKLAEHKIKEEHIGRQMVERSNAAKADLVKFIQERHGNDPRFSNVLVEHGLVPKDSFNPNEHKVTYDEKLKAMGDKIKPETQKKLNEYTSKITDIRVKQNQLEAESYAQWNKTHPNEPYKRTPELEKRRNDMIAMQRNLEKERSTIVNREVAPFKNENELHRLEKLADASAITEKQKTELTNLRNEKKAHENQVAALLDKDSAKLHDTLENLDLKASKPMTVSTTLSRFENETIHKLRSKDNPATKELTWEGKTYQRNVNNQTGEVNFEREYKPGVKEEISVTDSGQIKQKLTWNNVLGNPQESVKVFDANGKFLTELSGDKPATVETNPNEKVTIKPNDPQGSVQRSDLNEVKNLISNTNLSSKERLSKINTLDEIEVNGKRYVKETVVTENVKTKNTKEKVTFFTLQNENGKSERISFEEVNSGYKDEKGKPIKTIEMVQVQSEGTVAEDTKRFDRFGNEKPDQDHAGNYPTIEENRQYYLERAKQIFQEKNIQPLLDGSGNLEKYNGNASLVSLANEGFMNISSLTQTQRDQSYLGQRDKNGKPVLYSLPGSKSGDVLDESACQSHGPATVLASLGFKMTPEQINQYGKLNVMITRMVAEAGQMLPHKPRPSEMSIQEISDLVLKPLGFEVPPGNEGALIAWGKDRPKEPDVRKYEFDPDGYEKAKNVYKQELRAFKLKFQEEHLNAWITKQLENGNIVVSGADFTAGGHVATFVGKDRDGWYSNDSYGDANTKYKSHDGKMNHYKFQDYALGYGYVIKKAGNAMTETERKTYLKDYTSFPGLNKSQSNLTSSIRSLENIVKNASDEKKRQESEQKLNELRKNLETTEEEIQRIKKTWGMKWDPKNGGSIFF</sequence>
<dbReference type="NCBIfam" id="TIGR01443">
    <property type="entry name" value="intein_Cterm"/>
    <property type="match status" value="1"/>
</dbReference>
<dbReference type="EMBL" id="OEJX01000034">
    <property type="protein sequence ID" value="SOR62115.1"/>
    <property type="molecule type" value="Genomic_DNA"/>
</dbReference>
<evidence type="ECO:0000313" key="3">
    <source>
        <dbReference type="Proteomes" id="UP000234460"/>
    </source>
</evidence>
<proteinExistence type="predicted"/>
<name>A0AAQ1NZG1_LEPIR</name>
<reference evidence="2 3" key="1">
    <citation type="submission" date="2017-11" db="EMBL/GenBank/DDBJ databases">
        <authorList>
            <person name="Lechat P."/>
        </authorList>
    </citation>
    <scope>NUCLEOTIDE SEQUENCE [LARGE SCALE GENOMIC DNA]</scope>
    <source>
        <strain evidence="2">L495</strain>
    </source>
</reference>
<accession>A0AAQ1NZG1</accession>
<dbReference type="RefSeq" id="WP_082280602.1">
    <property type="nucleotide sequence ID" value="NZ_CP011931.1"/>
</dbReference>
<dbReference type="InterPro" id="IPR036844">
    <property type="entry name" value="Hint_dom_sf"/>
</dbReference>
<dbReference type="PROSITE" id="PS50818">
    <property type="entry name" value="INTEIN_C_TER"/>
    <property type="match status" value="1"/>
</dbReference>